<dbReference type="InterPro" id="IPR018584">
    <property type="entry name" value="GT87"/>
</dbReference>
<dbReference type="EMBL" id="CP026948">
    <property type="protein sequence ID" value="AWB85053.1"/>
    <property type="molecule type" value="Genomic_DNA"/>
</dbReference>
<keyword evidence="3" id="KW-0808">Transferase</keyword>
<evidence type="ECO:0000256" key="5">
    <source>
        <dbReference type="ARBA" id="ARBA00022989"/>
    </source>
</evidence>
<evidence type="ECO:0000313" key="8">
    <source>
        <dbReference type="EMBL" id="AWB85053.1"/>
    </source>
</evidence>
<keyword evidence="9" id="KW-1185">Reference proteome</keyword>
<dbReference type="AlphaFoldDB" id="A0A2S0WH09"/>
<comment type="subcellular location">
    <subcellularLocation>
        <location evidence="1">Cell membrane</location>
        <topology evidence="1">Multi-pass membrane protein</topology>
    </subcellularLocation>
</comment>
<reference evidence="9" key="1">
    <citation type="submission" date="2018-01" db="EMBL/GenBank/DDBJ databases">
        <authorList>
            <person name="Li J."/>
        </authorList>
    </citation>
    <scope>NUCLEOTIDE SEQUENCE [LARGE SCALE GENOMIC DNA]</scope>
    <source>
        <strain evidence="9">2184</strain>
    </source>
</reference>
<evidence type="ECO:0000313" key="9">
    <source>
        <dbReference type="Proteomes" id="UP000244754"/>
    </source>
</evidence>
<dbReference type="GO" id="GO:0005886">
    <property type="term" value="C:plasma membrane"/>
    <property type="evidence" value="ECO:0007669"/>
    <property type="project" value="UniProtKB-SubCell"/>
</dbReference>
<gene>
    <name evidence="8" type="ORF">C3E79_04715</name>
</gene>
<evidence type="ECO:0000256" key="6">
    <source>
        <dbReference type="ARBA" id="ARBA00023136"/>
    </source>
</evidence>
<evidence type="ECO:0000256" key="7">
    <source>
        <dbReference type="ARBA" id="ARBA00024033"/>
    </source>
</evidence>
<dbReference type="GO" id="GO:0016758">
    <property type="term" value="F:hexosyltransferase activity"/>
    <property type="evidence" value="ECO:0007669"/>
    <property type="project" value="InterPro"/>
</dbReference>
<evidence type="ECO:0000256" key="3">
    <source>
        <dbReference type="ARBA" id="ARBA00022679"/>
    </source>
</evidence>
<keyword evidence="5" id="KW-1133">Transmembrane helix</keyword>
<dbReference type="OrthoDB" id="9774600at2"/>
<keyword evidence="6" id="KW-0472">Membrane</keyword>
<accession>A0A2S0WH09</accession>
<proteinExistence type="inferred from homology"/>
<dbReference type="PROSITE" id="PS51257">
    <property type="entry name" value="PROKAR_LIPOPROTEIN"/>
    <property type="match status" value="1"/>
</dbReference>
<dbReference type="Pfam" id="PF09594">
    <property type="entry name" value="GT87"/>
    <property type="match status" value="1"/>
</dbReference>
<sequence>MRLERVSSKHLSRLVAALGAVFGCVATWLLIRGTDFPIDTIIYREGARAFLAGRPLYSEPMYAADVALPFIYPPFGALVLTPLALASWLSDDAAGNAVIVLSSALLLACVYVVLRAVTRGRLGGPWLAAVVLAAWAVGVWLEPVRSNALYGQINVVIMALVVLDVVPRKRFLPQGSLIGIAAAIKITPLAMLLFFLLRRDFRAIVAAGVAGLVATALAAVVRFDATAEYFGTTLLNMGTKSEFGVDTTYQSNSSIKGAVMRFFPSPESLAAHSALAGGIWIAASVATVVLGAWLMVALMRRGMLVDATLVNAVIMLLISPVSWSHHWVWLALILPVAAWRCATVLRWPAALTAVAAMTAALTLTVPPKWWFGDEIDVYALTLWQKVLVDDFVWLGFALLAAWALALRRVDEKENQGARVAPAA</sequence>
<evidence type="ECO:0000256" key="2">
    <source>
        <dbReference type="ARBA" id="ARBA00022475"/>
    </source>
</evidence>
<comment type="similarity">
    <text evidence="7">Belongs to the glycosyltransferase 87 family.</text>
</comment>
<name>A0A2S0WH09_9CORY</name>
<keyword evidence="2" id="KW-1003">Cell membrane</keyword>
<evidence type="ECO:0000256" key="1">
    <source>
        <dbReference type="ARBA" id="ARBA00004651"/>
    </source>
</evidence>
<dbReference type="Proteomes" id="UP000244754">
    <property type="component" value="Chromosome"/>
</dbReference>
<evidence type="ECO:0000256" key="4">
    <source>
        <dbReference type="ARBA" id="ARBA00022692"/>
    </source>
</evidence>
<organism evidence="8 9">
    <name type="scientific">Corynebacterium liangguodongii</name>
    <dbReference type="NCBI Taxonomy" id="2079535"/>
    <lineage>
        <taxon>Bacteria</taxon>
        <taxon>Bacillati</taxon>
        <taxon>Actinomycetota</taxon>
        <taxon>Actinomycetes</taxon>
        <taxon>Mycobacteriales</taxon>
        <taxon>Corynebacteriaceae</taxon>
        <taxon>Corynebacterium</taxon>
    </lineage>
</organism>
<keyword evidence="4" id="KW-0812">Transmembrane</keyword>
<dbReference type="KEGG" id="clia:C3E79_04715"/>
<protein>
    <submittedName>
        <fullName evidence="8">Uncharacterized protein</fullName>
    </submittedName>
</protein>